<evidence type="ECO:0000313" key="17">
    <source>
        <dbReference type="EMBL" id="AOM83139.1"/>
    </source>
</evidence>
<keyword evidence="18" id="KW-1185">Reference proteome</keyword>
<evidence type="ECO:0000256" key="7">
    <source>
        <dbReference type="ARBA" id="ARBA00022695"/>
    </source>
</evidence>
<keyword evidence="7 15" id="KW-0548">Nucleotidyltransferase</keyword>
<protein>
    <recommendedName>
        <fullName evidence="15">Riboflavin biosynthesis protein</fullName>
    </recommendedName>
    <domain>
        <recommendedName>
            <fullName evidence="15">Riboflavin kinase</fullName>
            <ecNumber evidence="15">2.7.1.26</ecNumber>
        </recommendedName>
        <alternativeName>
            <fullName evidence="15">Flavokinase</fullName>
        </alternativeName>
    </domain>
    <domain>
        <recommendedName>
            <fullName evidence="15">FMN adenylyltransferase</fullName>
            <ecNumber evidence="15">2.7.7.2</ecNumber>
        </recommendedName>
        <alternativeName>
            <fullName evidence="15">FAD pyrophosphorylase</fullName>
        </alternativeName>
        <alternativeName>
            <fullName evidence="15">FAD synthase</fullName>
        </alternativeName>
    </domain>
</protein>
<dbReference type="NCBIfam" id="NF004162">
    <property type="entry name" value="PRK05627.1-5"/>
    <property type="match status" value="1"/>
</dbReference>
<evidence type="ECO:0000256" key="2">
    <source>
        <dbReference type="ARBA" id="ARBA00004726"/>
    </source>
</evidence>
<evidence type="ECO:0000256" key="8">
    <source>
        <dbReference type="ARBA" id="ARBA00022741"/>
    </source>
</evidence>
<dbReference type="UniPathway" id="UPA00277">
    <property type="reaction ID" value="UER00407"/>
</dbReference>
<dbReference type="NCBIfam" id="TIGR00083">
    <property type="entry name" value="ribF"/>
    <property type="match status" value="1"/>
</dbReference>
<dbReference type="Gene3D" id="2.40.30.30">
    <property type="entry name" value="Riboflavin kinase-like"/>
    <property type="match status" value="1"/>
</dbReference>
<dbReference type="SUPFAM" id="SSF82114">
    <property type="entry name" value="Riboflavin kinase-like"/>
    <property type="match status" value="1"/>
</dbReference>
<keyword evidence="10 15" id="KW-0274">FAD</keyword>
<evidence type="ECO:0000256" key="12">
    <source>
        <dbReference type="ARBA" id="ARBA00023268"/>
    </source>
</evidence>
<dbReference type="GO" id="GO:0006747">
    <property type="term" value="P:FAD biosynthetic process"/>
    <property type="evidence" value="ECO:0007669"/>
    <property type="project" value="UniProtKB-UniRule"/>
</dbReference>
<dbReference type="GO" id="GO:0009398">
    <property type="term" value="P:FMN biosynthetic process"/>
    <property type="evidence" value="ECO:0007669"/>
    <property type="project" value="UniProtKB-UniRule"/>
</dbReference>
<dbReference type="GO" id="GO:0005524">
    <property type="term" value="F:ATP binding"/>
    <property type="evidence" value="ECO:0007669"/>
    <property type="project" value="UniProtKB-UniRule"/>
</dbReference>
<keyword evidence="12" id="KW-0511">Multifunctional enzyme</keyword>
<comment type="pathway">
    <text evidence="2 15">Cofactor biosynthesis; FAD biosynthesis; FAD from FMN: step 1/1.</text>
</comment>
<comment type="similarity">
    <text evidence="15">Belongs to the ribF family.</text>
</comment>
<dbReference type="EC" id="2.7.1.26" evidence="15"/>
<comment type="catalytic activity">
    <reaction evidence="14 15">
        <text>FMN + ATP + H(+) = FAD + diphosphate</text>
        <dbReference type="Rhea" id="RHEA:17237"/>
        <dbReference type="ChEBI" id="CHEBI:15378"/>
        <dbReference type="ChEBI" id="CHEBI:30616"/>
        <dbReference type="ChEBI" id="CHEBI:33019"/>
        <dbReference type="ChEBI" id="CHEBI:57692"/>
        <dbReference type="ChEBI" id="CHEBI:58210"/>
        <dbReference type="EC" id="2.7.7.2"/>
    </reaction>
</comment>
<dbReference type="AlphaFoldDB" id="A0A1D7QVY9"/>
<dbReference type="GO" id="GO:0009231">
    <property type="term" value="P:riboflavin biosynthetic process"/>
    <property type="evidence" value="ECO:0007669"/>
    <property type="project" value="InterPro"/>
</dbReference>
<dbReference type="EMBL" id="CP012502">
    <property type="protein sequence ID" value="AOM83139.1"/>
    <property type="molecule type" value="Genomic_DNA"/>
</dbReference>
<dbReference type="PIRSF" id="PIRSF004491">
    <property type="entry name" value="FAD_Synth"/>
    <property type="match status" value="1"/>
</dbReference>
<dbReference type="OrthoDB" id="9803667at2"/>
<dbReference type="InterPro" id="IPR002606">
    <property type="entry name" value="Riboflavin_kinase_bac"/>
</dbReference>
<gene>
    <name evidence="17" type="primary">ribC</name>
    <name evidence="17" type="ORF">BBEV_1778</name>
</gene>
<dbReference type="CDD" id="cd02064">
    <property type="entry name" value="FAD_synthetase_N"/>
    <property type="match status" value="1"/>
</dbReference>
<dbReference type="Gene3D" id="3.40.50.620">
    <property type="entry name" value="HUPs"/>
    <property type="match status" value="1"/>
</dbReference>
<dbReference type="InterPro" id="IPR023465">
    <property type="entry name" value="Riboflavin_kinase_dom_sf"/>
</dbReference>
<keyword evidence="6 15" id="KW-0808">Transferase</keyword>
<dbReference type="GO" id="GO:0008531">
    <property type="term" value="F:riboflavin kinase activity"/>
    <property type="evidence" value="ECO:0007669"/>
    <property type="project" value="UniProtKB-UniRule"/>
</dbReference>
<dbReference type="PANTHER" id="PTHR22749:SF6">
    <property type="entry name" value="RIBOFLAVIN KINASE"/>
    <property type="match status" value="1"/>
</dbReference>
<dbReference type="FunFam" id="3.40.50.620:FF:000021">
    <property type="entry name" value="Riboflavin biosynthesis protein"/>
    <property type="match status" value="1"/>
</dbReference>
<evidence type="ECO:0000256" key="13">
    <source>
        <dbReference type="ARBA" id="ARBA00047880"/>
    </source>
</evidence>
<dbReference type="PANTHER" id="PTHR22749">
    <property type="entry name" value="RIBOFLAVIN KINASE/FMN ADENYLYLTRANSFERASE"/>
    <property type="match status" value="1"/>
</dbReference>
<evidence type="ECO:0000259" key="16">
    <source>
        <dbReference type="SMART" id="SM00904"/>
    </source>
</evidence>
<dbReference type="SMART" id="SM00904">
    <property type="entry name" value="Flavokinase"/>
    <property type="match status" value="1"/>
</dbReference>
<evidence type="ECO:0000256" key="15">
    <source>
        <dbReference type="PIRNR" id="PIRNR004491"/>
    </source>
</evidence>
<comment type="function">
    <text evidence="1">Catalyzes the phosphorylation of riboflavin to FMN followed by the adenylation of FMN to FAD.</text>
</comment>
<keyword evidence="5 15" id="KW-0288">FMN</keyword>
<dbReference type="UniPathway" id="UPA00276">
    <property type="reaction ID" value="UER00406"/>
</dbReference>
<dbReference type="KEGG" id="bbev:BBEV_1778"/>
<evidence type="ECO:0000256" key="11">
    <source>
        <dbReference type="ARBA" id="ARBA00022840"/>
    </source>
</evidence>
<dbReference type="GO" id="GO:0003919">
    <property type="term" value="F:FMN adenylyltransferase activity"/>
    <property type="evidence" value="ECO:0007669"/>
    <property type="project" value="UniProtKB-UniRule"/>
</dbReference>
<dbReference type="Pfam" id="PF06574">
    <property type="entry name" value="FAD_syn"/>
    <property type="match status" value="1"/>
</dbReference>
<evidence type="ECO:0000256" key="14">
    <source>
        <dbReference type="ARBA" id="ARBA00049494"/>
    </source>
</evidence>
<dbReference type="InterPro" id="IPR015864">
    <property type="entry name" value="FAD_synthase"/>
</dbReference>
<keyword evidence="9 15" id="KW-0418">Kinase</keyword>
<dbReference type="STRING" id="632773.BBEV_1778"/>
<reference evidence="17 18" key="1">
    <citation type="submission" date="2015-08" db="EMBL/GenBank/DDBJ databases">
        <title>The complete genome sequence of Bacillus beveridgei MLTeJB.</title>
        <authorList>
            <person name="Hanson T.E."/>
            <person name="Mesa C."/>
            <person name="Basesman S.M."/>
            <person name="Oremland R.S."/>
        </authorList>
    </citation>
    <scope>NUCLEOTIDE SEQUENCE [LARGE SCALE GENOMIC DNA]</scope>
    <source>
        <strain evidence="17 18">MLTeJB</strain>
    </source>
</reference>
<evidence type="ECO:0000256" key="6">
    <source>
        <dbReference type="ARBA" id="ARBA00022679"/>
    </source>
</evidence>
<sequence length="318" mass="35810">MEVIHMSYPQPALNIEPAALALGFFDGVHRGHQKVIRHAVEIAKTKGIKSGVMTFYPHPKEILRPDEADQVKYLSTLDEKINLIDALGVDYLFIVTFDESFADLSPQQFVDQFLIRQSVRHVIAGFDYTYGRMGKGTMETLPFHSRGMLERTVVNKVKSEDEKISSTSIRDSLIKGDIEKVNAYLGRVYSLTGHVEQGDQRGRTIGFPTANVSIDQKTLMPANGVYAVTVRTAGEEKIHKGICNIGFKPTFNDKHPETPVLEAHIFDYEGDLYDQELSVSFHKFIRGEQKFSGPDQLVRQINLDSEQVKAFFAGKQKD</sequence>
<keyword evidence="4 15" id="KW-0285">Flavoprotein</keyword>
<dbReference type="Proteomes" id="UP000094463">
    <property type="component" value="Chromosome"/>
</dbReference>
<dbReference type="PATRIC" id="fig|632773.3.peg.1866"/>
<evidence type="ECO:0000256" key="5">
    <source>
        <dbReference type="ARBA" id="ARBA00022643"/>
    </source>
</evidence>
<evidence type="ECO:0000256" key="4">
    <source>
        <dbReference type="ARBA" id="ARBA00022630"/>
    </source>
</evidence>
<evidence type="ECO:0000256" key="1">
    <source>
        <dbReference type="ARBA" id="ARBA00002121"/>
    </source>
</evidence>
<dbReference type="FunFam" id="2.40.30.30:FF:000003">
    <property type="entry name" value="Riboflavin biosynthesis protein"/>
    <property type="match status" value="1"/>
</dbReference>
<dbReference type="EC" id="2.7.7.2" evidence="15"/>
<evidence type="ECO:0000256" key="9">
    <source>
        <dbReference type="ARBA" id="ARBA00022777"/>
    </source>
</evidence>
<dbReference type="InterPro" id="IPR015865">
    <property type="entry name" value="Riboflavin_kinase_bac/euk"/>
</dbReference>
<proteinExistence type="inferred from homology"/>
<dbReference type="NCBIfam" id="NF004160">
    <property type="entry name" value="PRK05627.1-3"/>
    <property type="match status" value="1"/>
</dbReference>
<organism evidence="17 18">
    <name type="scientific">Salisediminibacterium beveridgei</name>
    <dbReference type="NCBI Taxonomy" id="632773"/>
    <lineage>
        <taxon>Bacteria</taxon>
        <taxon>Bacillati</taxon>
        <taxon>Bacillota</taxon>
        <taxon>Bacilli</taxon>
        <taxon>Bacillales</taxon>
        <taxon>Bacillaceae</taxon>
        <taxon>Salisediminibacterium</taxon>
    </lineage>
</organism>
<dbReference type="InterPro" id="IPR023468">
    <property type="entry name" value="Riboflavin_kinase"/>
</dbReference>
<evidence type="ECO:0000256" key="3">
    <source>
        <dbReference type="ARBA" id="ARBA00005201"/>
    </source>
</evidence>
<dbReference type="InterPro" id="IPR014729">
    <property type="entry name" value="Rossmann-like_a/b/a_fold"/>
</dbReference>
<dbReference type="SUPFAM" id="SSF52374">
    <property type="entry name" value="Nucleotidylyl transferase"/>
    <property type="match status" value="1"/>
</dbReference>
<keyword evidence="11 15" id="KW-0067">ATP-binding</keyword>
<evidence type="ECO:0000313" key="18">
    <source>
        <dbReference type="Proteomes" id="UP000094463"/>
    </source>
</evidence>
<comment type="pathway">
    <text evidence="3 15">Cofactor biosynthesis; FMN biosynthesis; FMN from riboflavin (ATP route): step 1/1.</text>
</comment>
<keyword evidence="8 15" id="KW-0547">Nucleotide-binding</keyword>
<name>A0A1D7QVY9_9BACI</name>
<accession>A0A1D7QVY9</accession>
<feature type="domain" description="Riboflavin kinase" evidence="16">
    <location>
        <begin position="184"/>
        <end position="313"/>
    </location>
</feature>
<evidence type="ECO:0000256" key="10">
    <source>
        <dbReference type="ARBA" id="ARBA00022827"/>
    </source>
</evidence>
<dbReference type="Pfam" id="PF01687">
    <property type="entry name" value="Flavokinase"/>
    <property type="match status" value="1"/>
</dbReference>
<comment type="catalytic activity">
    <reaction evidence="13 15">
        <text>riboflavin + ATP = FMN + ADP + H(+)</text>
        <dbReference type="Rhea" id="RHEA:14357"/>
        <dbReference type="ChEBI" id="CHEBI:15378"/>
        <dbReference type="ChEBI" id="CHEBI:30616"/>
        <dbReference type="ChEBI" id="CHEBI:57986"/>
        <dbReference type="ChEBI" id="CHEBI:58210"/>
        <dbReference type="ChEBI" id="CHEBI:456216"/>
        <dbReference type="EC" id="2.7.1.26"/>
    </reaction>
</comment>